<evidence type="ECO:0000259" key="1">
    <source>
        <dbReference type="Pfam" id="PF14681"/>
    </source>
</evidence>
<dbReference type="InterPro" id="IPR027417">
    <property type="entry name" value="P-loop_NTPase"/>
</dbReference>
<dbReference type="Gene3D" id="3.40.50.1000">
    <property type="entry name" value="HAD superfamily/HAD-like"/>
    <property type="match status" value="1"/>
</dbReference>
<dbReference type="InterPro" id="IPR036412">
    <property type="entry name" value="HAD-like_sf"/>
</dbReference>
<dbReference type="AlphaFoldDB" id="A0AAN7TGZ7"/>
<protein>
    <recommendedName>
        <fullName evidence="1">Phosphoribosyltransferase domain-containing protein</fullName>
    </recommendedName>
</protein>
<dbReference type="GO" id="GO:0006564">
    <property type="term" value="P:L-serine biosynthetic process"/>
    <property type="evidence" value="ECO:0007669"/>
    <property type="project" value="TreeGrafter"/>
</dbReference>
<dbReference type="GO" id="GO:0005737">
    <property type="term" value="C:cytoplasm"/>
    <property type="evidence" value="ECO:0007669"/>
    <property type="project" value="TreeGrafter"/>
</dbReference>
<dbReference type="PANTHER" id="PTHR43344">
    <property type="entry name" value="PHOSPHOSERINE PHOSPHATASE"/>
    <property type="match status" value="1"/>
</dbReference>
<evidence type="ECO:0000313" key="3">
    <source>
        <dbReference type="Proteomes" id="UP001310890"/>
    </source>
</evidence>
<comment type="caution">
    <text evidence="2">The sequence shown here is derived from an EMBL/GenBank/DDBJ whole genome shotgun (WGS) entry which is preliminary data.</text>
</comment>
<dbReference type="InterPro" id="IPR029057">
    <property type="entry name" value="PRTase-like"/>
</dbReference>
<proteinExistence type="predicted"/>
<sequence>MGHFMFWTEDENTGKTVYTQADLDTYTSIVYLDTSTDEIERRRAGDMQRQRGVAHAWHIQRWKDEEKARLRELCHDNGILFSIMTAGEDDYSRVLKMLQYHLCTVEMNEGLVLAEVDKLITSNQEPQIVVVLDADKTLAPVDTGALYWELLKEWSDGTADNIGDPVSSLFQHSAWKYSYSAFRQATLLYNDSASASEFERLCDLTAIQVDLFPELMSLLRRGLNRQHLQVLVITSGLRRVWEKVLLRHGLGSDVSVIGGGRMDDGYVVTPLSKRSVVQHLQTRHKMRVWAVGDSPIDLPMLQAADRAVVVVTNEGVRSRTMESALQSAIDHEGLVAQQLLLPAHVRPRLSTRQLPLMDDIDRKITTDIHLQFHHFTETPAAKLLMTPMRDARISGVALREAHRRVGWFLAVQCLSAVMNLERKPIVHVQGQNTDGYCFENEARTTIVAMMRGGESMAFGVNDAMPTAYFVHAFEAKDVTNLHLNGQTTVVLVDAVVNSGASVVQFVRHIRGEHPQIRIIVMTGVIYRGSLHRGGVIHGLSKEGLLTIIALRVSENSFKGSRGTDTGNRLFMTTHLK</sequence>
<feature type="domain" description="Phosphoribosyltransferase" evidence="1">
    <location>
        <begin position="376"/>
        <end position="572"/>
    </location>
</feature>
<organism evidence="2 3">
    <name type="scientific">Meristemomyces frigidus</name>
    <dbReference type="NCBI Taxonomy" id="1508187"/>
    <lineage>
        <taxon>Eukaryota</taxon>
        <taxon>Fungi</taxon>
        <taxon>Dikarya</taxon>
        <taxon>Ascomycota</taxon>
        <taxon>Pezizomycotina</taxon>
        <taxon>Dothideomycetes</taxon>
        <taxon>Dothideomycetidae</taxon>
        <taxon>Mycosphaerellales</taxon>
        <taxon>Teratosphaeriaceae</taxon>
        <taxon>Meristemomyces</taxon>
    </lineage>
</organism>
<dbReference type="Gene3D" id="3.40.50.300">
    <property type="entry name" value="P-loop containing nucleotide triphosphate hydrolases"/>
    <property type="match status" value="1"/>
</dbReference>
<name>A0AAN7TGZ7_9PEZI</name>
<dbReference type="Pfam" id="PF14681">
    <property type="entry name" value="UPRTase"/>
    <property type="match status" value="1"/>
</dbReference>
<dbReference type="GO" id="GO:0036424">
    <property type="term" value="F:L-phosphoserine phosphatase activity"/>
    <property type="evidence" value="ECO:0007669"/>
    <property type="project" value="TreeGrafter"/>
</dbReference>
<gene>
    <name evidence="2" type="ORF">LTR62_005421</name>
</gene>
<reference evidence="2" key="1">
    <citation type="submission" date="2023-08" db="EMBL/GenBank/DDBJ databases">
        <title>Black Yeasts Isolated from many extreme environments.</title>
        <authorList>
            <person name="Coleine C."/>
            <person name="Stajich J.E."/>
            <person name="Selbmann L."/>
        </authorList>
    </citation>
    <scope>NUCLEOTIDE SEQUENCE</scope>
    <source>
        <strain evidence="2">CCFEE 5401</strain>
    </source>
</reference>
<accession>A0AAN7TGZ7</accession>
<dbReference type="EMBL" id="JAVRRL010000043">
    <property type="protein sequence ID" value="KAK5111046.1"/>
    <property type="molecule type" value="Genomic_DNA"/>
</dbReference>
<dbReference type="InterPro" id="IPR000836">
    <property type="entry name" value="PRTase_dom"/>
</dbReference>
<dbReference type="SUPFAM" id="SSF53271">
    <property type="entry name" value="PRTase-like"/>
    <property type="match status" value="1"/>
</dbReference>
<dbReference type="Proteomes" id="UP001310890">
    <property type="component" value="Unassembled WGS sequence"/>
</dbReference>
<dbReference type="Gene3D" id="3.40.50.2020">
    <property type="match status" value="1"/>
</dbReference>
<dbReference type="GO" id="GO:0000287">
    <property type="term" value="F:magnesium ion binding"/>
    <property type="evidence" value="ECO:0007669"/>
    <property type="project" value="TreeGrafter"/>
</dbReference>
<dbReference type="InterPro" id="IPR050582">
    <property type="entry name" value="HAD-like_SerB"/>
</dbReference>
<dbReference type="PANTHER" id="PTHR43344:SF20">
    <property type="entry name" value="URACIL PHOSPHORIBOSYLTRANSFERASE"/>
    <property type="match status" value="1"/>
</dbReference>
<dbReference type="SUPFAM" id="SSF56784">
    <property type="entry name" value="HAD-like"/>
    <property type="match status" value="1"/>
</dbReference>
<evidence type="ECO:0000313" key="2">
    <source>
        <dbReference type="EMBL" id="KAK5111046.1"/>
    </source>
</evidence>
<dbReference type="InterPro" id="IPR023214">
    <property type="entry name" value="HAD_sf"/>
</dbReference>
<dbReference type="Pfam" id="PF12710">
    <property type="entry name" value="HAD"/>
    <property type="match status" value="1"/>
</dbReference>